<proteinExistence type="inferred from homology"/>
<gene>
    <name evidence="12" type="ORF">SAMN04488099_101192</name>
</gene>
<keyword evidence="13" id="KW-1185">Reference proteome</keyword>
<evidence type="ECO:0000256" key="2">
    <source>
        <dbReference type="ARBA" id="ARBA00010772"/>
    </source>
</evidence>
<dbReference type="NCBIfam" id="TIGR00218">
    <property type="entry name" value="manA"/>
    <property type="match status" value="1"/>
</dbReference>
<keyword evidence="4 7" id="KW-0479">Metal-binding</keyword>
<feature type="domain" description="Mannose-6-phosphate isomerase cupin" evidence="11">
    <location>
        <begin position="238"/>
        <end position="313"/>
    </location>
</feature>
<evidence type="ECO:0000256" key="1">
    <source>
        <dbReference type="ARBA" id="ARBA00000757"/>
    </source>
</evidence>
<dbReference type="InterPro" id="IPR051804">
    <property type="entry name" value="Carb_Metab_Reg_Kinase/Isom"/>
</dbReference>
<keyword evidence="5 7" id="KW-0862">Zinc</keyword>
<sequence>MQEPIFLQGVFKEKIWGGKKLKDQYGYTIPSDKTGELWAISAHKNGPSTVLNGTYKGMTLDNLWTEHKELFGHQGDSVFPLLTKIIDAQDDLSVQVHPDDAYGLEKEGELGKTECWYILDAEEGSEIVYGHHAQTKDELEDMINHGQWDDLLRRIPVKAGDFFYVPSGTIHAIGSGIMILETQQSSDTTYRVYDYDRVQDNGETRDLHIIDSLAVTTVPHQDPDLTFESTDTDGFSQTVLVKNPFFNVENWKIDGHQTFTADAPYSLYSVLDGEGDLIVDEISYSLKRGDHFILPEPVKNWEIKGQLHILASQPGKEA</sequence>
<dbReference type="Pfam" id="PF20511">
    <property type="entry name" value="PMI_typeI_cat"/>
    <property type="match status" value="1"/>
</dbReference>
<dbReference type="GO" id="GO:0008270">
    <property type="term" value="F:zinc ion binding"/>
    <property type="evidence" value="ECO:0007669"/>
    <property type="project" value="UniProtKB-UniRule"/>
</dbReference>
<evidence type="ECO:0000313" key="12">
    <source>
        <dbReference type="EMBL" id="SEK21028.1"/>
    </source>
</evidence>
<evidence type="ECO:0000313" key="13">
    <source>
        <dbReference type="Proteomes" id="UP000199081"/>
    </source>
</evidence>
<dbReference type="EMBL" id="FNZU01000001">
    <property type="protein sequence ID" value="SEK21028.1"/>
    <property type="molecule type" value="Genomic_DNA"/>
</dbReference>
<evidence type="ECO:0000256" key="5">
    <source>
        <dbReference type="ARBA" id="ARBA00022833"/>
    </source>
</evidence>
<dbReference type="PIRSF" id="PIRSF036894">
    <property type="entry name" value="PMI_Firm_short"/>
    <property type="match status" value="1"/>
</dbReference>
<feature type="binding site" evidence="8">
    <location>
        <position position="97"/>
    </location>
    <ligand>
        <name>Zn(2+)</name>
        <dbReference type="ChEBI" id="CHEBI:29105"/>
    </ligand>
</feature>
<evidence type="ECO:0000259" key="10">
    <source>
        <dbReference type="Pfam" id="PF20511"/>
    </source>
</evidence>
<dbReference type="CDD" id="cd07010">
    <property type="entry name" value="cupin_PMI_type_I_N_bac"/>
    <property type="match status" value="1"/>
</dbReference>
<dbReference type="InterPro" id="IPR011051">
    <property type="entry name" value="RmlC_Cupin_sf"/>
</dbReference>
<feature type="domain" description="Phosphomannose isomerase type I catalytic" evidence="10">
    <location>
        <begin position="6"/>
        <end position="103"/>
    </location>
</feature>
<evidence type="ECO:0000259" key="11">
    <source>
        <dbReference type="Pfam" id="PF21621"/>
    </source>
</evidence>
<dbReference type="STRING" id="426702.SAMN04488099_101192"/>
<dbReference type="InterPro" id="IPR014628">
    <property type="entry name" value="Man6P_isomerase_Firm_short"/>
</dbReference>
<comment type="catalytic activity">
    <reaction evidence="1 7">
        <text>D-mannose 6-phosphate = D-fructose 6-phosphate</text>
        <dbReference type="Rhea" id="RHEA:12356"/>
        <dbReference type="ChEBI" id="CHEBI:58735"/>
        <dbReference type="ChEBI" id="CHEBI:61527"/>
        <dbReference type="EC" id="5.3.1.8"/>
    </reaction>
</comment>
<comment type="cofactor">
    <cofactor evidence="8">
        <name>Zn(2+)</name>
        <dbReference type="ChEBI" id="CHEBI:29105"/>
    </cofactor>
    <text evidence="8">Binds 1 zinc ion per subunit.</text>
</comment>
<name>A0A1H7F4W8_9LACT</name>
<comment type="similarity">
    <text evidence="2 7">Belongs to the mannose-6-phosphate isomerase type 1 family.</text>
</comment>
<dbReference type="PANTHER" id="PTHR42742">
    <property type="entry name" value="TRANSCRIPTIONAL REPRESSOR MPRA"/>
    <property type="match status" value="1"/>
</dbReference>
<dbReference type="Proteomes" id="UP000199081">
    <property type="component" value="Unassembled WGS sequence"/>
</dbReference>
<evidence type="ECO:0000256" key="8">
    <source>
        <dbReference type="PIRSR" id="PIRSR036894-1"/>
    </source>
</evidence>
<dbReference type="RefSeq" id="WP_091478352.1">
    <property type="nucleotide sequence ID" value="NZ_BJYC01000001.1"/>
</dbReference>
<dbReference type="SUPFAM" id="SSF51182">
    <property type="entry name" value="RmlC-like cupins"/>
    <property type="match status" value="1"/>
</dbReference>
<dbReference type="InterPro" id="IPR049071">
    <property type="entry name" value="MPI_cupin_dom"/>
</dbReference>
<feature type="binding site" evidence="8">
    <location>
        <position position="171"/>
    </location>
    <ligand>
        <name>Zn(2+)</name>
        <dbReference type="ChEBI" id="CHEBI:29105"/>
    </ligand>
</feature>
<evidence type="ECO:0000256" key="9">
    <source>
        <dbReference type="PIRSR" id="PIRSR036894-2"/>
    </source>
</evidence>
<dbReference type="OrthoDB" id="9808275at2"/>
<dbReference type="InterPro" id="IPR014710">
    <property type="entry name" value="RmlC-like_jellyroll"/>
</dbReference>
<dbReference type="GO" id="GO:0005975">
    <property type="term" value="P:carbohydrate metabolic process"/>
    <property type="evidence" value="ECO:0007669"/>
    <property type="project" value="UniProtKB-UniRule"/>
</dbReference>
<accession>A0A1H7F4W8</accession>
<protein>
    <recommendedName>
        <fullName evidence="3 7">Mannose-6-phosphate isomerase</fullName>
        <ecNumber evidence="3 7">5.3.1.8</ecNumber>
    </recommendedName>
</protein>
<keyword evidence="6 7" id="KW-0413">Isomerase</keyword>
<dbReference type="InterPro" id="IPR001250">
    <property type="entry name" value="Man6P_Isoase-1"/>
</dbReference>
<evidence type="ECO:0000256" key="3">
    <source>
        <dbReference type="ARBA" id="ARBA00011956"/>
    </source>
</evidence>
<feature type="active site" evidence="9">
    <location>
        <position position="191"/>
    </location>
</feature>
<feature type="binding site" evidence="8">
    <location>
        <position position="114"/>
    </location>
    <ligand>
        <name>Zn(2+)</name>
        <dbReference type="ChEBI" id="CHEBI:29105"/>
    </ligand>
</feature>
<dbReference type="Gene3D" id="2.60.120.10">
    <property type="entry name" value="Jelly Rolls"/>
    <property type="match status" value="2"/>
</dbReference>
<dbReference type="Pfam" id="PF21621">
    <property type="entry name" value="MPI_cupin_dom"/>
    <property type="match status" value="1"/>
</dbReference>
<dbReference type="AlphaFoldDB" id="A0A1H7F4W8"/>
<dbReference type="InterPro" id="IPR046457">
    <property type="entry name" value="PMI_typeI_cat"/>
</dbReference>
<dbReference type="EC" id="5.3.1.8" evidence="3 7"/>
<evidence type="ECO:0000256" key="6">
    <source>
        <dbReference type="ARBA" id="ARBA00023235"/>
    </source>
</evidence>
<dbReference type="PANTHER" id="PTHR42742:SF3">
    <property type="entry name" value="FRUCTOKINASE"/>
    <property type="match status" value="1"/>
</dbReference>
<evidence type="ECO:0000256" key="7">
    <source>
        <dbReference type="PIRNR" id="PIRNR036894"/>
    </source>
</evidence>
<dbReference type="GO" id="GO:0004476">
    <property type="term" value="F:mannose-6-phosphate isomerase activity"/>
    <property type="evidence" value="ECO:0007669"/>
    <property type="project" value="UniProtKB-UniRule"/>
</dbReference>
<reference evidence="13" key="1">
    <citation type="submission" date="2016-10" db="EMBL/GenBank/DDBJ databases">
        <authorList>
            <person name="Varghese N."/>
            <person name="Submissions S."/>
        </authorList>
    </citation>
    <scope>NUCLEOTIDE SEQUENCE [LARGE SCALE GENOMIC DNA]</scope>
    <source>
        <strain evidence="13">DSM 19183</strain>
    </source>
</reference>
<evidence type="ECO:0000256" key="4">
    <source>
        <dbReference type="ARBA" id="ARBA00022723"/>
    </source>
</evidence>
<organism evidence="12 13">
    <name type="scientific">Alkalibacterium pelagium</name>
    <dbReference type="NCBI Taxonomy" id="426702"/>
    <lineage>
        <taxon>Bacteria</taxon>
        <taxon>Bacillati</taxon>
        <taxon>Bacillota</taxon>
        <taxon>Bacilli</taxon>
        <taxon>Lactobacillales</taxon>
        <taxon>Carnobacteriaceae</taxon>
        <taxon>Alkalibacterium</taxon>
    </lineage>
</organism>